<dbReference type="Proteomes" id="UP000324585">
    <property type="component" value="Unassembled WGS sequence"/>
</dbReference>
<proteinExistence type="predicted"/>
<keyword evidence="2" id="KW-1133">Transmembrane helix</keyword>
<evidence type="ECO:0000313" key="5">
    <source>
        <dbReference type="Proteomes" id="UP000324585"/>
    </source>
</evidence>
<evidence type="ECO:0000256" key="3">
    <source>
        <dbReference type="SAM" id="SignalP"/>
    </source>
</evidence>
<keyword evidence="5" id="KW-1185">Reference proteome</keyword>
<feature type="transmembrane region" description="Helical" evidence="2">
    <location>
        <begin position="96"/>
        <end position="118"/>
    </location>
</feature>
<sequence>MAAVARRVMRGVAVGGAAWVLLLLLVLGTGPSARGVGVMAQQCVESPVANCSSLMAPDALPCYCVENNWFYEWTCCFPETPVFPMYQCWCQSAPTAAGIAVTAVIMAVFVLGAALALFREWVRRKKRKAIEAATERTEAKDIEPQEYAAAMEAEGKESTASVAEMESSPGQTKPNETVS</sequence>
<keyword evidence="2" id="KW-0812">Transmembrane</keyword>
<protein>
    <submittedName>
        <fullName evidence="4">Uncharacterized protein</fullName>
    </submittedName>
</protein>
<feature type="region of interest" description="Disordered" evidence="1">
    <location>
        <begin position="150"/>
        <end position="179"/>
    </location>
</feature>
<keyword evidence="2" id="KW-0472">Membrane</keyword>
<evidence type="ECO:0000313" key="4">
    <source>
        <dbReference type="EMBL" id="KAA8499142.1"/>
    </source>
</evidence>
<dbReference type="AlphaFoldDB" id="A0A5J4Z7W6"/>
<name>A0A5J4Z7W6_PORPP</name>
<evidence type="ECO:0000256" key="1">
    <source>
        <dbReference type="SAM" id="MobiDB-lite"/>
    </source>
</evidence>
<feature type="chain" id="PRO_5023870427" evidence="3">
    <location>
        <begin position="36"/>
        <end position="179"/>
    </location>
</feature>
<evidence type="ECO:0000256" key="2">
    <source>
        <dbReference type="SAM" id="Phobius"/>
    </source>
</evidence>
<dbReference type="EMBL" id="VRMN01000001">
    <property type="protein sequence ID" value="KAA8499142.1"/>
    <property type="molecule type" value="Genomic_DNA"/>
</dbReference>
<accession>A0A5J4Z7W6</accession>
<organism evidence="4 5">
    <name type="scientific">Porphyridium purpureum</name>
    <name type="common">Red alga</name>
    <name type="synonym">Porphyridium cruentum</name>
    <dbReference type="NCBI Taxonomy" id="35688"/>
    <lineage>
        <taxon>Eukaryota</taxon>
        <taxon>Rhodophyta</taxon>
        <taxon>Bangiophyceae</taxon>
        <taxon>Porphyridiales</taxon>
        <taxon>Porphyridiaceae</taxon>
        <taxon>Porphyridium</taxon>
    </lineage>
</organism>
<keyword evidence="3" id="KW-0732">Signal</keyword>
<feature type="signal peptide" evidence="3">
    <location>
        <begin position="1"/>
        <end position="35"/>
    </location>
</feature>
<comment type="caution">
    <text evidence="4">The sequence shown here is derived from an EMBL/GenBank/DDBJ whole genome shotgun (WGS) entry which is preliminary data.</text>
</comment>
<feature type="compositionally biased region" description="Polar residues" evidence="1">
    <location>
        <begin position="168"/>
        <end position="179"/>
    </location>
</feature>
<reference evidence="5" key="1">
    <citation type="journal article" date="2019" name="Nat. Commun.">
        <title>Expansion of phycobilisome linker gene families in mesophilic red algae.</title>
        <authorList>
            <person name="Lee J."/>
            <person name="Kim D."/>
            <person name="Bhattacharya D."/>
            <person name="Yoon H.S."/>
        </authorList>
    </citation>
    <scope>NUCLEOTIDE SEQUENCE [LARGE SCALE GENOMIC DNA]</scope>
    <source>
        <strain evidence="5">CCMP 1328</strain>
    </source>
</reference>
<gene>
    <name evidence="4" type="ORF">FVE85_6727</name>
</gene>